<organism evidence="1 2">
    <name type="scientific">Sphingobacterium kitahiroshimense</name>
    <dbReference type="NCBI Taxonomy" id="470446"/>
    <lineage>
        <taxon>Bacteria</taxon>
        <taxon>Pseudomonadati</taxon>
        <taxon>Bacteroidota</taxon>
        <taxon>Sphingobacteriia</taxon>
        <taxon>Sphingobacteriales</taxon>
        <taxon>Sphingobacteriaceae</taxon>
        <taxon>Sphingobacterium</taxon>
    </lineage>
</organism>
<dbReference type="Pfam" id="PF19781">
    <property type="entry name" value="DUF6266"/>
    <property type="match status" value="1"/>
</dbReference>
<evidence type="ECO:0000313" key="1">
    <source>
        <dbReference type="EMBL" id="MEN5379073.1"/>
    </source>
</evidence>
<name>A0ABV0BYI8_9SPHI</name>
<reference evidence="1 2" key="1">
    <citation type="submission" date="2024-04" db="EMBL/GenBank/DDBJ databases">
        <title>WGS of bacteria from Torrens River.</title>
        <authorList>
            <person name="Wyrsch E.R."/>
            <person name="Drigo B."/>
        </authorList>
    </citation>
    <scope>NUCLEOTIDE SEQUENCE [LARGE SCALE GENOMIC DNA]</scope>
    <source>
        <strain evidence="1 2">TWI391</strain>
    </source>
</reference>
<gene>
    <name evidence="1" type="ORF">ABE541_17550</name>
</gene>
<comment type="caution">
    <text evidence="1">The sequence shown here is derived from an EMBL/GenBank/DDBJ whole genome shotgun (WGS) entry which is preliminary data.</text>
</comment>
<dbReference type="RefSeq" id="WP_346581863.1">
    <property type="nucleotide sequence ID" value="NZ_JBDJNQ010000008.1"/>
</dbReference>
<dbReference type="EMBL" id="JBDJNQ010000008">
    <property type="protein sequence ID" value="MEN5379073.1"/>
    <property type="molecule type" value="Genomic_DNA"/>
</dbReference>
<protein>
    <submittedName>
        <fullName evidence="1">DUF6266 family protein</fullName>
    </submittedName>
</protein>
<accession>A0ABV0BYI8</accession>
<dbReference type="InterPro" id="IPR046233">
    <property type="entry name" value="DUF6266"/>
</dbReference>
<sequence>MGTILHGALGGFSGKAGSIIGSSWKSINYIKGLSKKRTKPASEEQLIQQARFYVIAKFIMPIAPFVELGFGLINSDTMTPTNVALKTNINTAVVGTYPNFTLDYSKILISKGSLQPGGTVGASASICILSVVWSPEAIEIQKGELDDAVHILLYVPGIEEFLTAPVPPTRGSGAVDIEYPEHFVNEKGHVWIFFADRKGKRVSKTTYLGELDLT</sequence>
<dbReference type="Proteomes" id="UP001409291">
    <property type="component" value="Unassembled WGS sequence"/>
</dbReference>
<evidence type="ECO:0000313" key="2">
    <source>
        <dbReference type="Proteomes" id="UP001409291"/>
    </source>
</evidence>
<keyword evidence="2" id="KW-1185">Reference proteome</keyword>
<proteinExistence type="predicted"/>